<protein>
    <submittedName>
        <fullName evidence="1">Uncharacterized protein</fullName>
    </submittedName>
</protein>
<reference evidence="1 3" key="1">
    <citation type="journal article" date="2013" name="Curr. Biol.">
        <title>Shared signatures of parasitism and phylogenomics unite Cryptomycota and microsporidia.</title>
        <authorList>
            <person name="James T.Y."/>
            <person name="Pelin A."/>
            <person name="Bonen L."/>
            <person name="Ahrendt S."/>
            <person name="Sain D."/>
            <person name="Corradi N."/>
            <person name="Stajich J.E."/>
        </authorList>
    </citation>
    <scope>NUCLEOTIDE SEQUENCE [LARGE SCALE GENOMIC DNA]</scope>
    <source>
        <strain evidence="1">CSF55</strain>
        <strain evidence="1">CSF55</strain>
    </source>
</reference>
<dbReference type="OrthoDB" id="3259294at2759"/>
<gene>
    <name evidence="1" type="ORF">O9G_005562</name>
    <name evidence="2" type="ORF">ROZALSC1DRAFT_28418</name>
</gene>
<proteinExistence type="predicted"/>
<accession>A0A075AMD7</accession>
<dbReference type="HOGENOM" id="CLU_410576_0_0_1"/>
<dbReference type="Proteomes" id="UP000281549">
    <property type="component" value="Unassembled WGS sequence"/>
</dbReference>
<evidence type="ECO:0000313" key="1">
    <source>
        <dbReference type="EMBL" id="EPZ30764.1"/>
    </source>
</evidence>
<name>A0A075AMD7_ROZAC</name>
<reference evidence="2" key="3">
    <citation type="submission" date="2018-08" db="EMBL/GenBank/DDBJ databases">
        <title>Leveraging single-cell genomics to expand the Fungal Tree of Life.</title>
        <authorList>
            <consortium name="DOE Joint Genome Institute"/>
            <person name="Ahrendt S.R."/>
            <person name="Quandt C.A."/>
            <person name="Ciobanu D."/>
            <person name="Clum A."/>
            <person name="Salamov A."/>
            <person name="Andreopoulos B."/>
            <person name="Cheng J.-F."/>
            <person name="Woyke T."/>
            <person name="Pelin A."/>
            <person name="Henrissat B."/>
            <person name="Reynolds N."/>
            <person name="Benny G.L."/>
            <person name="Smith M.E."/>
            <person name="James T.Y."/>
            <person name="Grigoriev I.V."/>
        </authorList>
    </citation>
    <scope>NUCLEOTIDE SEQUENCE</scope>
    <source>
        <strain evidence="2">CSF55</strain>
    </source>
</reference>
<dbReference type="Proteomes" id="UP000030755">
    <property type="component" value="Unassembled WGS sequence"/>
</dbReference>
<sequence>MFSTKIPDDIHAEGALRRALNIKPTRFSYTLPINFVDDSGNIDKEKLQQHTNRFYRLQETVNCHAHSATCRKGSVGMLKCRLARPQAIVDKTRPIMIQKRGTDTVDLLPVSDLDIDISYDKLFKTINDNRTIAWESERPYLKNTLMQFLPKLSNTITSNIHKLSDDEIWTLNQDFKERNGWIVETNDVLASVLNCNTEACSVGGEEQAKTILFYLLKYLNKEAAELSTTINVIKEALHYVKQNPSHVPEKDTDETRFGKYFLQRLQNRITGLVEISDTQAAAYLLGLPASSCTHAFTYCFAQAAIEKVKSQFQKFKTTSYYTKGKRKYEEQFNDSDDYSEDSNYIDDDEFNDDENNNDMPIQNMFNAFNVPMQKGTGTIYRVKDKLIPISQDINYLYRGCNLQMLNLYEYCSLIRIIPKTNDDEEIQRSSGRPTNGTYNFERQHPLYQSHTQQLLSKHLVPIVAGCKVPRLKDDSTKSEREKFALFIMTIFSPWKNLGIPVHGISYKSLQKFLDQLNENQYDNTINLINQSRIKTINNISKNLTVNKNKKKLLSIFRGRNATKWTSEINKFTGRGSELTDEEIECTTNRPDIEAEIQSIRDHFAVDLNIVLNDPRIDYAQSTVENLNGVLSQITPSSKAKVQHLSNINNQTLQEMFHEIIKDDLKEIDN</sequence>
<keyword evidence="3" id="KW-1185">Reference proteome</keyword>
<dbReference type="EMBL" id="KE561396">
    <property type="protein sequence ID" value="EPZ30764.1"/>
    <property type="molecule type" value="Genomic_DNA"/>
</dbReference>
<dbReference type="EMBL" id="ML005119">
    <property type="protein sequence ID" value="RKP20056.1"/>
    <property type="molecule type" value="Genomic_DNA"/>
</dbReference>
<evidence type="ECO:0000313" key="2">
    <source>
        <dbReference type="EMBL" id="RKP20056.1"/>
    </source>
</evidence>
<dbReference type="AlphaFoldDB" id="A0A075AMD7"/>
<organism evidence="1 3">
    <name type="scientific">Rozella allomycis (strain CSF55)</name>
    <dbReference type="NCBI Taxonomy" id="988480"/>
    <lineage>
        <taxon>Eukaryota</taxon>
        <taxon>Fungi</taxon>
        <taxon>Fungi incertae sedis</taxon>
        <taxon>Cryptomycota</taxon>
        <taxon>Cryptomycota incertae sedis</taxon>
        <taxon>Rozella</taxon>
    </lineage>
</organism>
<evidence type="ECO:0000313" key="4">
    <source>
        <dbReference type="Proteomes" id="UP000281549"/>
    </source>
</evidence>
<evidence type="ECO:0000313" key="3">
    <source>
        <dbReference type="Proteomes" id="UP000030755"/>
    </source>
</evidence>
<reference evidence="4" key="2">
    <citation type="journal article" date="2018" name="Nat. Microbiol.">
        <title>Leveraging single-cell genomics to expand the fungal tree of life.</title>
        <authorList>
            <person name="Ahrendt S.R."/>
            <person name="Quandt C.A."/>
            <person name="Ciobanu D."/>
            <person name="Clum A."/>
            <person name="Salamov A."/>
            <person name="Andreopoulos B."/>
            <person name="Cheng J.F."/>
            <person name="Woyke T."/>
            <person name="Pelin A."/>
            <person name="Henrissat B."/>
            <person name="Reynolds N.K."/>
            <person name="Benny G.L."/>
            <person name="Smith M.E."/>
            <person name="James T.Y."/>
            <person name="Grigoriev I.V."/>
        </authorList>
    </citation>
    <scope>NUCLEOTIDE SEQUENCE [LARGE SCALE GENOMIC DNA]</scope>
    <source>
        <strain evidence="4">CSF55</strain>
    </source>
</reference>